<dbReference type="PROSITE" id="PS51257">
    <property type="entry name" value="PROKAR_LIPOPROTEIN"/>
    <property type="match status" value="1"/>
</dbReference>
<protein>
    <recommendedName>
        <fullName evidence="4">Lipoprotein</fullName>
    </recommendedName>
</protein>
<feature type="chain" id="PRO_5045817396" description="Lipoprotein" evidence="1">
    <location>
        <begin position="24"/>
        <end position="147"/>
    </location>
</feature>
<keyword evidence="3" id="KW-1185">Reference proteome</keyword>
<sequence length="147" mass="15845">MMWGKNLLLGTLLALGLSACSNFFEGGVVWGGPTVLVSRENFSLTTETDQNNNTFYNYRYTIVLYALPGSGTGTVILLDAAGNQVEAPFLIPQACPPSNRDPCGPYSREVAKRSSVPLTPVLAEKYRMVAANGQSKVVDLPAPVELY</sequence>
<gene>
    <name evidence="2" type="ORF">E0489_04485</name>
</gene>
<reference evidence="2 3" key="1">
    <citation type="submission" date="2019-03" db="EMBL/GenBank/DDBJ databases">
        <title>Thermus tengchongensis species for the arsenic transformation mechanism.</title>
        <authorList>
            <person name="Yuan G.C."/>
        </authorList>
    </citation>
    <scope>NUCLEOTIDE SEQUENCE [LARGE SCALE GENOMIC DNA]</scope>
    <source>
        <strain evidence="2 3">15Y</strain>
    </source>
</reference>
<organism evidence="2 3">
    <name type="scientific">Thermus tengchongensis</name>
    <dbReference type="NCBI Taxonomy" id="1214928"/>
    <lineage>
        <taxon>Bacteria</taxon>
        <taxon>Thermotogati</taxon>
        <taxon>Deinococcota</taxon>
        <taxon>Deinococci</taxon>
        <taxon>Thermales</taxon>
        <taxon>Thermaceae</taxon>
        <taxon>Thermus</taxon>
    </lineage>
</organism>
<evidence type="ECO:0008006" key="4">
    <source>
        <dbReference type="Google" id="ProtNLM"/>
    </source>
</evidence>
<evidence type="ECO:0000313" key="2">
    <source>
        <dbReference type="EMBL" id="TFU17300.1"/>
    </source>
</evidence>
<comment type="caution">
    <text evidence="2">The sequence shown here is derived from an EMBL/GenBank/DDBJ whole genome shotgun (WGS) entry which is preliminary data.</text>
</comment>
<keyword evidence="1" id="KW-0732">Signal</keyword>
<evidence type="ECO:0000313" key="3">
    <source>
        <dbReference type="Proteomes" id="UP000297244"/>
    </source>
</evidence>
<feature type="signal peptide" evidence="1">
    <location>
        <begin position="1"/>
        <end position="23"/>
    </location>
</feature>
<dbReference type="Proteomes" id="UP000297244">
    <property type="component" value="Unassembled WGS sequence"/>
</dbReference>
<accession>A0ABY2KCG6</accession>
<name>A0ABY2KCG6_9DEIN</name>
<proteinExistence type="predicted"/>
<evidence type="ECO:0000256" key="1">
    <source>
        <dbReference type="SAM" id="SignalP"/>
    </source>
</evidence>
<dbReference type="EMBL" id="SKBL01000003">
    <property type="protein sequence ID" value="TFU17300.1"/>
    <property type="molecule type" value="Genomic_DNA"/>
</dbReference>